<dbReference type="InterPro" id="IPR036264">
    <property type="entry name" value="Bact_exopeptidase_dim_dom"/>
</dbReference>
<name>A0A540VL11_9CHLR</name>
<comment type="caution">
    <text evidence="5">The sequence shown here is derived from an EMBL/GenBank/DDBJ whole genome shotgun (WGS) entry which is preliminary data.</text>
</comment>
<dbReference type="Gene3D" id="3.40.630.10">
    <property type="entry name" value="Zn peptidases"/>
    <property type="match status" value="1"/>
</dbReference>
<dbReference type="InParanoid" id="A0A540VL11"/>
<dbReference type="InterPro" id="IPR051458">
    <property type="entry name" value="Cyt/Met_Dipeptidase"/>
</dbReference>
<keyword evidence="1" id="KW-0645">Protease</keyword>
<dbReference type="GO" id="GO:0046872">
    <property type="term" value="F:metal ion binding"/>
    <property type="evidence" value="ECO:0007669"/>
    <property type="project" value="UniProtKB-KW"/>
</dbReference>
<evidence type="ECO:0000313" key="6">
    <source>
        <dbReference type="Proteomes" id="UP000317371"/>
    </source>
</evidence>
<dbReference type="AlphaFoldDB" id="A0A540VL11"/>
<evidence type="ECO:0000313" key="5">
    <source>
        <dbReference type="EMBL" id="TQE97454.1"/>
    </source>
</evidence>
<dbReference type="RefSeq" id="WP_141608647.1">
    <property type="nucleotide sequence ID" value="NZ_VIGC02000003.1"/>
</dbReference>
<dbReference type="Pfam" id="PF07687">
    <property type="entry name" value="M20_dimer"/>
    <property type="match status" value="1"/>
</dbReference>
<dbReference type="GO" id="GO:0008233">
    <property type="term" value="F:peptidase activity"/>
    <property type="evidence" value="ECO:0007669"/>
    <property type="project" value="UniProtKB-KW"/>
</dbReference>
<dbReference type="PANTHER" id="PTHR43270">
    <property type="entry name" value="BETA-ALA-HIS DIPEPTIDASE"/>
    <property type="match status" value="1"/>
</dbReference>
<dbReference type="InterPro" id="IPR002933">
    <property type="entry name" value="Peptidase_M20"/>
</dbReference>
<evidence type="ECO:0000256" key="3">
    <source>
        <dbReference type="ARBA" id="ARBA00022801"/>
    </source>
</evidence>
<dbReference type="Pfam" id="PF01546">
    <property type="entry name" value="Peptidase_M20"/>
    <property type="match status" value="1"/>
</dbReference>
<dbReference type="InterPro" id="IPR011650">
    <property type="entry name" value="Peptidase_M20_dimer"/>
</dbReference>
<dbReference type="Proteomes" id="UP000317371">
    <property type="component" value="Unassembled WGS sequence"/>
</dbReference>
<feature type="domain" description="Peptidase M20 dimerisation" evidence="4">
    <location>
        <begin position="199"/>
        <end position="358"/>
    </location>
</feature>
<accession>A0A540VL11</accession>
<dbReference type="GO" id="GO:0006508">
    <property type="term" value="P:proteolysis"/>
    <property type="evidence" value="ECO:0007669"/>
    <property type="project" value="UniProtKB-KW"/>
</dbReference>
<dbReference type="NCBIfam" id="NF006053">
    <property type="entry name" value="PRK08201.1"/>
    <property type="match status" value="1"/>
</dbReference>
<organism evidence="5 6">
    <name type="scientific">Litorilinea aerophila</name>
    <dbReference type="NCBI Taxonomy" id="1204385"/>
    <lineage>
        <taxon>Bacteria</taxon>
        <taxon>Bacillati</taxon>
        <taxon>Chloroflexota</taxon>
        <taxon>Caldilineae</taxon>
        <taxon>Caldilineales</taxon>
        <taxon>Caldilineaceae</taxon>
        <taxon>Litorilinea</taxon>
    </lineage>
</organism>
<sequence length="461" mass="50681">MNDPLQAYLADARSRQLAELMDWLRIPSISALPAHREDVHRAATWLADHLRQIGLEHVSVIPSDTHPLVRADWLHAGPDKPTVLIYGHFDVQPVDPLEEWETPPFEPTIKAGPHGEDLYARGASDDKGQIFIHVKAVEALLATTGRLPVNVKFIVEGEEEYGGRTIQEYVTRHVDELAADVALISDSHMLTPNQPAILYGLRGMWSAQVTVTGPAHDLHSGSYGGAIHNANQALCELLAALHDRHGHITVPGFYEQVRDLSPEERAALAQVPYGEAEILAETGAPALYGEPEFTVVERIGARPTLEINGMWGGFTGDGFKTVIPAQAHAKISCRLVPHQDPDRIEALVTDYLKRLAPPTIQVEVRTYHKYQPFLTPPDLPAMRAAARACRRTFGTDPVFMLEGGGIPIVSVFQEELQLPVVLLGFGLPDDNLHAPNEKFHLPNFYRGIATSIALLEELAAA</sequence>
<dbReference type="Gene3D" id="3.30.70.360">
    <property type="match status" value="1"/>
</dbReference>
<dbReference type="PANTHER" id="PTHR43270:SF12">
    <property type="entry name" value="SUCCINYL-DIAMINOPIMELATE DESUCCINYLASE"/>
    <property type="match status" value="1"/>
</dbReference>
<keyword evidence="2" id="KW-0479">Metal-binding</keyword>
<dbReference type="EMBL" id="VIGC01000003">
    <property type="protein sequence ID" value="TQE97454.1"/>
    <property type="molecule type" value="Genomic_DNA"/>
</dbReference>
<dbReference type="SUPFAM" id="SSF55031">
    <property type="entry name" value="Bacterial exopeptidase dimerisation domain"/>
    <property type="match status" value="1"/>
</dbReference>
<proteinExistence type="predicted"/>
<reference evidence="5 6" key="1">
    <citation type="submission" date="2019-06" db="EMBL/GenBank/DDBJ databases">
        <title>Genome sequence of Litorilinea aerophila BAA-2444.</title>
        <authorList>
            <person name="Maclea K.S."/>
            <person name="Maurais E.G."/>
            <person name="Iannazzi L.C."/>
        </authorList>
    </citation>
    <scope>NUCLEOTIDE SEQUENCE [LARGE SCALE GENOMIC DNA]</scope>
    <source>
        <strain evidence="5 6">ATCC BAA-2444</strain>
    </source>
</reference>
<dbReference type="SUPFAM" id="SSF53187">
    <property type="entry name" value="Zn-dependent exopeptidases"/>
    <property type="match status" value="1"/>
</dbReference>
<protein>
    <submittedName>
        <fullName evidence="5">Dipeptidase</fullName>
    </submittedName>
</protein>
<evidence type="ECO:0000256" key="2">
    <source>
        <dbReference type="ARBA" id="ARBA00022723"/>
    </source>
</evidence>
<evidence type="ECO:0000256" key="1">
    <source>
        <dbReference type="ARBA" id="ARBA00022670"/>
    </source>
</evidence>
<evidence type="ECO:0000259" key="4">
    <source>
        <dbReference type="Pfam" id="PF07687"/>
    </source>
</evidence>
<keyword evidence="6" id="KW-1185">Reference proteome</keyword>
<dbReference type="OrthoDB" id="9761532at2"/>
<dbReference type="NCBIfam" id="NF006579">
    <property type="entry name" value="PRK09104.1"/>
    <property type="match status" value="1"/>
</dbReference>
<gene>
    <name evidence="5" type="ORF">FKZ61_03310</name>
</gene>
<dbReference type="NCBIfam" id="NF005914">
    <property type="entry name" value="PRK07907.1"/>
    <property type="match status" value="1"/>
</dbReference>
<keyword evidence="3" id="KW-0378">Hydrolase</keyword>